<keyword evidence="1" id="KW-0732">Signal</keyword>
<dbReference type="Pfam" id="PF25484">
    <property type="entry name" value="DUF7907"/>
    <property type="match status" value="1"/>
</dbReference>
<feature type="domain" description="DUF7907" evidence="2">
    <location>
        <begin position="25"/>
        <end position="144"/>
    </location>
</feature>
<protein>
    <recommendedName>
        <fullName evidence="2">DUF7907 domain-containing protein</fullName>
    </recommendedName>
</protein>
<evidence type="ECO:0000313" key="3">
    <source>
        <dbReference type="EMBL" id="KAF4627102.1"/>
    </source>
</evidence>
<accession>A0A8H4VYM3</accession>
<comment type="caution">
    <text evidence="3">The sequence shown here is derived from an EMBL/GenBank/DDBJ whole genome shotgun (WGS) entry which is preliminary data.</text>
</comment>
<evidence type="ECO:0000259" key="2">
    <source>
        <dbReference type="Pfam" id="PF25484"/>
    </source>
</evidence>
<evidence type="ECO:0000256" key="1">
    <source>
        <dbReference type="SAM" id="SignalP"/>
    </source>
</evidence>
<organism evidence="3 4">
    <name type="scientific">Cudoniella acicularis</name>
    <dbReference type="NCBI Taxonomy" id="354080"/>
    <lineage>
        <taxon>Eukaryota</taxon>
        <taxon>Fungi</taxon>
        <taxon>Dikarya</taxon>
        <taxon>Ascomycota</taxon>
        <taxon>Pezizomycotina</taxon>
        <taxon>Leotiomycetes</taxon>
        <taxon>Helotiales</taxon>
        <taxon>Tricladiaceae</taxon>
        <taxon>Cudoniella</taxon>
    </lineage>
</organism>
<dbReference type="OrthoDB" id="3515453at2759"/>
<dbReference type="EMBL" id="JAAMPI010001027">
    <property type="protein sequence ID" value="KAF4627102.1"/>
    <property type="molecule type" value="Genomic_DNA"/>
</dbReference>
<dbReference type="InterPro" id="IPR057229">
    <property type="entry name" value="DUF7907"/>
</dbReference>
<gene>
    <name evidence="3" type="ORF">G7Y89_g11054</name>
</gene>
<feature type="chain" id="PRO_5034963222" description="DUF7907 domain-containing protein" evidence="1">
    <location>
        <begin position="20"/>
        <end position="177"/>
    </location>
</feature>
<evidence type="ECO:0000313" key="4">
    <source>
        <dbReference type="Proteomes" id="UP000566819"/>
    </source>
</evidence>
<name>A0A8H4VYM3_9HELO</name>
<dbReference type="AlphaFoldDB" id="A0A8H4VYM3"/>
<feature type="signal peptide" evidence="1">
    <location>
        <begin position="1"/>
        <end position="19"/>
    </location>
</feature>
<dbReference type="Proteomes" id="UP000566819">
    <property type="component" value="Unassembled WGS sequence"/>
</dbReference>
<proteinExistence type="predicted"/>
<reference evidence="3 4" key="1">
    <citation type="submission" date="2020-03" db="EMBL/GenBank/DDBJ databases">
        <title>Draft Genome Sequence of Cudoniella acicularis.</title>
        <authorList>
            <person name="Buettner E."/>
            <person name="Kellner H."/>
        </authorList>
    </citation>
    <scope>NUCLEOTIDE SEQUENCE [LARGE SCALE GENOMIC DNA]</scope>
    <source>
        <strain evidence="3 4">DSM 108380</strain>
    </source>
</reference>
<keyword evidence="4" id="KW-1185">Reference proteome</keyword>
<sequence length="177" mass="18690">MRQSIIASILAFAASQVTAQTTVQSAPFYLVLASDNTTINGVAIYPCHYGAAQEGMCIGSTVAAGQYQFNTTTASATSGILTWVLDNGQQQYSLAMGLESTNWNGQESNVVVPLFQPDSVGATVDFDSDGMTVETYQTYVCETEVLGFLTQTLGLTSAGVTPNNPTCISTAVNRVFV</sequence>